<name>A0A2H0W420_9BACT</name>
<comment type="caution">
    <text evidence="3">The sequence shown here is derived from an EMBL/GenBank/DDBJ whole genome shotgun (WGS) entry which is preliminary data.</text>
</comment>
<evidence type="ECO:0000313" key="4">
    <source>
        <dbReference type="Proteomes" id="UP000230935"/>
    </source>
</evidence>
<comment type="similarity">
    <text evidence="1">Belongs to the phD/YefM antitoxin family.</text>
</comment>
<evidence type="ECO:0008006" key="5">
    <source>
        <dbReference type="Google" id="ProtNLM"/>
    </source>
</evidence>
<dbReference type="SUPFAM" id="SSF143120">
    <property type="entry name" value="YefM-like"/>
    <property type="match status" value="1"/>
</dbReference>
<evidence type="ECO:0000256" key="2">
    <source>
        <dbReference type="SAM" id="MobiDB-lite"/>
    </source>
</evidence>
<dbReference type="InterPro" id="IPR036165">
    <property type="entry name" value="YefM-like_sf"/>
</dbReference>
<dbReference type="EMBL" id="PEZZ01000007">
    <property type="protein sequence ID" value="PIS05400.1"/>
    <property type="molecule type" value="Genomic_DNA"/>
</dbReference>
<gene>
    <name evidence="3" type="ORF">COT81_01310</name>
</gene>
<dbReference type="AlphaFoldDB" id="A0A2H0W420"/>
<organism evidence="3 4">
    <name type="scientific">Candidatus Buchananbacteria bacterium CG10_big_fil_rev_8_21_14_0_10_42_9</name>
    <dbReference type="NCBI Taxonomy" id="1974526"/>
    <lineage>
        <taxon>Bacteria</taxon>
        <taxon>Candidatus Buchananiibacteriota</taxon>
    </lineage>
</organism>
<evidence type="ECO:0000256" key="1">
    <source>
        <dbReference type="ARBA" id="ARBA00009981"/>
    </source>
</evidence>
<sequence length="140" mass="15856">MATNWEKLAKLVKQTGDSVIVVNEQGEPQYVLMDIKKYERLVDISKVVDEAVSNHVKQEAFPPEKNNPVNAEKDVSIDKIKQQISTWKKNHPVENSFAKSEKTDKPFDVFAAPQAEDKSANIANRGNANDSDTYYFEPED</sequence>
<protein>
    <recommendedName>
        <fullName evidence="5">Antitoxin</fullName>
    </recommendedName>
</protein>
<dbReference type="Proteomes" id="UP000230935">
    <property type="component" value="Unassembled WGS sequence"/>
</dbReference>
<evidence type="ECO:0000313" key="3">
    <source>
        <dbReference type="EMBL" id="PIS05400.1"/>
    </source>
</evidence>
<feature type="compositionally biased region" description="Polar residues" evidence="2">
    <location>
        <begin position="121"/>
        <end position="132"/>
    </location>
</feature>
<feature type="region of interest" description="Disordered" evidence="2">
    <location>
        <begin position="114"/>
        <end position="140"/>
    </location>
</feature>
<accession>A0A2H0W420</accession>
<proteinExistence type="inferred from homology"/>
<dbReference type="NCBIfam" id="TIGR01552">
    <property type="entry name" value="phd_fam"/>
    <property type="match status" value="1"/>
</dbReference>
<reference evidence="4" key="1">
    <citation type="submission" date="2017-09" db="EMBL/GenBank/DDBJ databases">
        <title>Depth-based differentiation of microbial function through sediment-hosted aquifers and enrichment of novel symbionts in the deep terrestrial subsurface.</title>
        <authorList>
            <person name="Probst A.J."/>
            <person name="Ladd B."/>
            <person name="Jarett J.K."/>
            <person name="Geller-Mcgrath D.E."/>
            <person name="Sieber C.M.K."/>
            <person name="Emerson J.B."/>
            <person name="Anantharaman K."/>
            <person name="Thomas B.C."/>
            <person name="Malmstrom R."/>
            <person name="Stieglmeier M."/>
            <person name="Klingl A."/>
            <person name="Woyke T."/>
            <person name="Ryan C.M."/>
            <person name="Banfield J.F."/>
        </authorList>
    </citation>
    <scope>NUCLEOTIDE SEQUENCE [LARGE SCALE GENOMIC DNA]</scope>
</reference>